<dbReference type="SUPFAM" id="SSF54285">
    <property type="entry name" value="MoaD/ThiS"/>
    <property type="match status" value="1"/>
</dbReference>
<sequence length="91" mass="10042">MAVTVLIPTPLQKLTRDQATVECQAQSIAELLEKLEQDCPGIKGRLCDENGQLRRFVNFYVNNEDIRFLNGLETPLKDGDEVSIIPAIAGG</sequence>
<dbReference type="RefSeq" id="WP_181496404.1">
    <property type="nucleotide sequence ID" value="NZ_CP032152.1"/>
</dbReference>
<protein>
    <submittedName>
        <fullName evidence="1">MoaD/ThiS family protein</fullName>
    </submittedName>
</protein>
<dbReference type="EMBL" id="CP032152">
    <property type="protein sequence ID" value="AXY67625.1"/>
    <property type="molecule type" value="Genomic_DNA"/>
</dbReference>
<keyword evidence="2" id="KW-1185">Reference proteome</keyword>
<gene>
    <name evidence="1" type="ORF">D3A95_04255</name>
</gene>
<dbReference type="AlphaFoldDB" id="A0A3B7MDE8"/>
<dbReference type="Gene3D" id="3.10.20.30">
    <property type="match status" value="1"/>
</dbReference>
<dbReference type="PANTHER" id="PTHR38031">
    <property type="entry name" value="SULFUR CARRIER PROTEIN SLR0821-RELATED"/>
    <property type="match status" value="1"/>
</dbReference>
<dbReference type="PANTHER" id="PTHR38031:SF1">
    <property type="entry name" value="SULFUR CARRIER PROTEIN CYSO"/>
    <property type="match status" value="1"/>
</dbReference>
<dbReference type="InterPro" id="IPR052045">
    <property type="entry name" value="Sulfur_Carrier/Prot_Modifier"/>
</dbReference>
<reference evidence="2" key="1">
    <citation type="submission" date="2018-09" db="EMBL/GenBank/DDBJ databases">
        <title>Complete genome sequence of thermophilic cyanobacteria strain Thermosynechococcus elongatus PKUAC-SCTE542.</title>
        <authorList>
            <person name="Liang Y."/>
            <person name="Tang J."/>
            <person name="Daroch M."/>
        </authorList>
    </citation>
    <scope>NUCLEOTIDE SEQUENCE [LARGE SCALE GENOMIC DNA]</scope>
    <source>
        <strain evidence="2">E542</strain>
    </source>
</reference>
<proteinExistence type="predicted"/>
<dbReference type="InterPro" id="IPR012675">
    <property type="entry name" value="Beta-grasp_dom_sf"/>
</dbReference>
<name>A0A3B7MDE8_9CYAN</name>
<evidence type="ECO:0000313" key="2">
    <source>
        <dbReference type="Proteomes" id="UP000261812"/>
    </source>
</evidence>
<dbReference type="InterPro" id="IPR010038">
    <property type="entry name" value="MoaD_arc-typ"/>
</dbReference>
<accession>A0A3B7MDE8</accession>
<dbReference type="Pfam" id="PF02597">
    <property type="entry name" value="ThiS"/>
    <property type="match status" value="1"/>
</dbReference>
<organism evidence="1 2">
    <name type="scientific">Thermosynechococcus sichuanensis E542</name>
    <dbReference type="NCBI Taxonomy" id="2016101"/>
    <lineage>
        <taxon>Bacteria</taxon>
        <taxon>Bacillati</taxon>
        <taxon>Cyanobacteriota</taxon>
        <taxon>Cyanophyceae</taxon>
        <taxon>Acaryochloridales</taxon>
        <taxon>Thermosynechococcaceae</taxon>
        <taxon>Thermosynechococcus</taxon>
        <taxon>Thermosynechococcus sichuanensis</taxon>
    </lineage>
</organism>
<dbReference type="InterPro" id="IPR003749">
    <property type="entry name" value="ThiS/MoaD-like"/>
</dbReference>
<evidence type="ECO:0000313" key="1">
    <source>
        <dbReference type="EMBL" id="AXY67625.1"/>
    </source>
</evidence>
<dbReference type="Proteomes" id="UP000261812">
    <property type="component" value="Chromosome"/>
</dbReference>
<dbReference type="NCBIfam" id="TIGR01687">
    <property type="entry name" value="moaD_arch"/>
    <property type="match status" value="1"/>
</dbReference>
<dbReference type="InterPro" id="IPR016155">
    <property type="entry name" value="Mopterin_synth/thiamin_S_b"/>
</dbReference>
<dbReference type="KEGG" id="tsq:D3A95_04255"/>
<dbReference type="CDD" id="cd17074">
    <property type="entry name" value="Ubl_CysO_like"/>
    <property type="match status" value="1"/>
</dbReference>